<gene>
    <name evidence="5" type="ORF">L1O03_02755</name>
</gene>
<evidence type="ECO:0000256" key="3">
    <source>
        <dbReference type="SAM" id="MobiDB-lite"/>
    </source>
</evidence>
<dbReference type="Gene3D" id="2.60.40.790">
    <property type="match status" value="1"/>
</dbReference>
<feature type="region of interest" description="Disordered" evidence="3">
    <location>
        <begin position="135"/>
        <end position="157"/>
    </location>
</feature>
<protein>
    <submittedName>
        <fullName evidence="5">Hsp20/alpha crystallin family protein</fullName>
    </submittedName>
</protein>
<evidence type="ECO:0000313" key="5">
    <source>
        <dbReference type="EMBL" id="MCF4006098.1"/>
    </source>
</evidence>
<keyword evidence="6" id="KW-1185">Reference proteome</keyword>
<dbReference type="CDD" id="cd06464">
    <property type="entry name" value="ACD_sHsps-like"/>
    <property type="match status" value="1"/>
</dbReference>
<evidence type="ECO:0000256" key="2">
    <source>
        <dbReference type="RuleBase" id="RU003616"/>
    </source>
</evidence>
<dbReference type="RefSeq" id="WP_236118054.1">
    <property type="nucleotide sequence ID" value="NZ_JAKGSI010000001.1"/>
</dbReference>
<dbReference type="Pfam" id="PF00011">
    <property type="entry name" value="HSP20"/>
    <property type="match status" value="1"/>
</dbReference>
<feature type="domain" description="SHSP" evidence="4">
    <location>
        <begin position="26"/>
        <end position="139"/>
    </location>
</feature>
<comment type="similarity">
    <text evidence="1 2">Belongs to the small heat shock protein (HSP20) family.</text>
</comment>
<dbReference type="Proteomes" id="UP001139336">
    <property type="component" value="Unassembled WGS sequence"/>
</dbReference>
<dbReference type="InterPro" id="IPR008978">
    <property type="entry name" value="HSP20-like_chaperone"/>
</dbReference>
<organism evidence="5 6">
    <name type="scientific">Corynebacterium uropygiale</name>
    <dbReference type="NCBI Taxonomy" id="1775911"/>
    <lineage>
        <taxon>Bacteria</taxon>
        <taxon>Bacillati</taxon>
        <taxon>Actinomycetota</taxon>
        <taxon>Actinomycetes</taxon>
        <taxon>Mycobacteriales</taxon>
        <taxon>Corynebacteriaceae</taxon>
        <taxon>Corynebacterium</taxon>
    </lineage>
</organism>
<sequence>MSNLNTDPFTPLDSLARQLLGGVASQSRAPRFMPMDLYKDGSSYILTADLPGVDPDSIDIDIDNGVLTIAAERSVLPESESVQWVLNERATGSYRRQLTLSDSVDTERISAHYADGILRLTLPLAERAKARKIQVMRAPKGDGDAPKEIDASEGAES</sequence>
<dbReference type="PANTHER" id="PTHR11527">
    <property type="entry name" value="HEAT-SHOCK PROTEIN 20 FAMILY MEMBER"/>
    <property type="match status" value="1"/>
</dbReference>
<evidence type="ECO:0000313" key="6">
    <source>
        <dbReference type="Proteomes" id="UP001139336"/>
    </source>
</evidence>
<evidence type="ECO:0000256" key="1">
    <source>
        <dbReference type="PROSITE-ProRule" id="PRU00285"/>
    </source>
</evidence>
<proteinExistence type="inferred from homology"/>
<dbReference type="EMBL" id="JAKGSI010000001">
    <property type="protein sequence ID" value="MCF4006098.1"/>
    <property type="molecule type" value="Genomic_DNA"/>
</dbReference>
<dbReference type="SUPFAM" id="SSF49764">
    <property type="entry name" value="HSP20-like chaperones"/>
    <property type="match status" value="1"/>
</dbReference>
<dbReference type="PROSITE" id="PS01031">
    <property type="entry name" value="SHSP"/>
    <property type="match status" value="1"/>
</dbReference>
<dbReference type="InterPro" id="IPR031107">
    <property type="entry name" value="Small_HSP"/>
</dbReference>
<comment type="caution">
    <text evidence="5">The sequence shown here is derived from an EMBL/GenBank/DDBJ whole genome shotgun (WGS) entry which is preliminary data.</text>
</comment>
<dbReference type="AlphaFoldDB" id="A0A9X1QQR5"/>
<accession>A0A9X1QQR5</accession>
<dbReference type="InterPro" id="IPR002068">
    <property type="entry name" value="A-crystallin/Hsp20_dom"/>
</dbReference>
<feature type="compositionally biased region" description="Basic and acidic residues" evidence="3">
    <location>
        <begin position="139"/>
        <end position="150"/>
    </location>
</feature>
<reference evidence="5" key="1">
    <citation type="submission" date="2022-01" db="EMBL/GenBank/DDBJ databases">
        <title>Corynebacterium sp. nov isolated from isolated from the feces of the greater white-fronted geese (Anser albifrons) at Poyang Lake, PR China.</title>
        <authorList>
            <person name="Liu Q."/>
        </authorList>
    </citation>
    <scope>NUCLEOTIDE SEQUENCE</scope>
    <source>
        <strain evidence="5">JCM 32435</strain>
    </source>
</reference>
<name>A0A9X1QQR5_9CORY</name>
<evidence type="ECO:0000259" key="4">
    <source>
        <dbReference type="PROSITE" id="PS01031"/>
    </source>
</evidence>